<organism evidence="4 5">
    <name type="scientific">Dictyobacter alpinus</name>
    <dbReference type="NCBI Taxonomy" id="2014873"/>
    <lineage>
        <taxon>Bacteria</taxon>
        <taxon>Bacillati</taxon>
        <taxon>Chloroflexota</taxon>
        <taxon>Ktedonobacteria</taxon>
        <taxon>Ktedonobacterales</taxon>
        <taxon>Dictyobacteraceae</taxon>
        <taxon>Dictyobacter</taxon>
    </lineage>
</organism>
<evidence type="ECO:0000313" key="5">
    <source>
        <dbReference type="Proteomes" id="UP000287171"/>
    </source>
</evidence>
<evidence type="ECO:0000259" key="3">
    <source>
        <dbReference type="Pfam" id="PF01467"/>
    </source>
</evidence>
<reference evidence="5" key="1">
    <citation type="submission" date="2018-12" db="EMBL/GenBank/DDBJ databases">
        <title>Tengunoibacter tsumagoiensis gen. nov., sp. nov., Dictyobacter kobayashii sp. nov., D. alpinus sp. nov., and D. joshuensis sp. nov. and description of Dictyobacteraceae fam. nov. within the order Ktedonobacterales isolated from Tengu-no-mugimeshi.</title>
        <authorList>
            <person name="Wang C.M."/>
            <person name="Zheng Y."/>
            <person name="Sakai Y."/>
            <person name="Toyoda A."/>
            <person name="Minakuchi Y."/>
            <person name="Abe K."/>
            <person name="Yokota A."/>
            <person name="Yabe S."/>
        </authorList>
    </citation>
    <scope>NUCLEOTIDE SEQUENCE [LARGE SCALE GENOMIC DNA]</scope>
    <source>
        <strain evidence="5">Uno16</strain>
    </source>
</reference>
<dbReference type="Proteomes" id="UP000287171">
    <property type="component" value="Unassembled WGS sequence"/>
</dbReference>
<dbReference type="InterPro" id="IPR004821">
    <property type="entry name" value="Cyt_trans-like"/>
</dbReference>
<sequence length="173" mass="19491">MSNFQESTQKKIMQRAELATEVQRRQQAGERCVFTNGCFDLIHLGHIRYLQEARELGDFLVLALNSDESTRLLKGPNRPLVPEQERAEILAALTCIDYVTIFPERAASGLIDLLHPDIYVKGADYVLAEGNQPDLKRLPEAPHVQAYDGSIQFIHYLAGHSTTALIEKIKHLP</sequence>
<keyword evidence="1" id="KW-0808">Transferase</keyword>
<protein>
    <submittedName>
        <fullName evidence="4">ADP-heptose synthase</fullName>
    </submittedName>
</protein>
<dbReference type="RefSeq" id="WP_126626330.1">
    <property type="nucleotide sequence ID" value="NZ_BIFT01000001.1"/>
</dbReference>
<proteinExistence type="predicted"/>
<gene>
    <name evidence="4" type="ORF">KDA_12670</name>
</gene>
<dbReference type="OrthoDB" id="9802794at2"/>
<dbReference type="NCBIfam" id="TIGR00125">
    <property type="entry name" value="cyt_tran_rel"/>
    <property type="match status" value="1"/>
</dbReference>
<dbReference type="InterPro" id="IPR014729">
    <property type="entry name" value="Rossmann-like_a/b/a_fold"/>
</dbReference>
<dbReference type="InterPro" id="IPR050385">
    <property type="entry name" value="Archaeal_FAD_synthase"/>
</dbReference>
<keyword evidence="2" id="KW-0548">Nucleotidyltransferase</keyword>
<dbReference type="Pfam" id="PF01467">
    <property type="entry name" value="CTP_transf_like"/>
    <property type="match status" value="1"/>
</dbReference>
<feature type="domain" description="Cytidyltransferase-like" evidence="3">
    <location>
        <begin position="34"/>
        <end position="150"/>
    </location>
</feature>
<dbReference type="EMBL" id="BIFT01000001">
    <property type="protein sequence ID" value="GCE25783.1"/>
    <property type="molecule type" value="Genomic_DNA"/>
</dbReference>
<dbReference type="AlphaFoldDB" id="A0A402B375"/>
<dbReference type="PANTHER" id="PTHR43793">
    <property type="entry name" value="FAD SYNTHASE"/>
    <property type="match status" value="1"/>
</dbReference>
<dbReference type="GO" id="GO:0016779">
    <property type="term" value="F:nucleotidyltransferase activity"/>
    <property type="evidence" value="ECO:0007669"/>
    <property type="project" value="UniProtKB-KW"/>
</dbReference>
<evidence type="ECO:0000313" key="4">
    <source>
        <dbReference type="EMBL" id="GCE25783.1"/>
    </source>
</evidence>
<keyword evidence="5" id="KW-1185">Reference proteome</keyword>
<dbReference type="PANTHER" id="PTHR43793:SF2">
    <property type="entry name" value="BIFUNCTIONAL PROTEIN HLDE"/>
    <property type="match status" value="1"/>
</dbReference>
<dbReference type="Gene3D" id="3.40.50.620">
    <property type="entry name" value="HUPs"/>
    <property type="match status" value="1"/>
</dbReference>
<comment type="caution">
    <text evidence="4">The sequence shown here is derived from an EMBL/GenBank/DDBJ whole genome shotgun (WGS) entry which is preliminary data.</text>
</comment>
<dbReference type="SUPFAM" id="SSF52374">
    <property type="entry name" value="Nucleotidylyl transferase"/>
    <property type="match status" value="1"/>
</dbReference>
<evidence type="ECO:0000256" key="1">
    <source>
        <dbReference type="ARBA" id="ARBA00022679"/>
    </source>
</evidence>
<name>A0A402B375_9CHLR</name>
<accession>A0A402B375</accession>
<evidence type="ECO:0000256" key="2">
    <source>
        <dbReference type="ARBA" id="ARBA00022695"/>
    </source>
</evidence>